<dbReference type="CDD" id="cd00108">
    <property type="entry name" value="KR"/>
    <property type="match status" value="1"/>
</dbReference>
<dbReference type="InterPro" id="IPR050759">
    <property type="entry name" value="Serine_protease_kringle"/>
</dbReference>
<dbReference type="PROSITE" id="PS50070">
    <property type="entry name" value="KRINGLE_2"/>
    <property type="match status" value="1"/>
</dbReference>
<evidence type="ECO:0000256" key="5">
    <source>
        <dbReference type="ARBA" id="ARBA00023157"/>
    </source>
</evidence>
<dbReference type="InParanoid" id="K1Q971"/>
<dbReference type="InterPro" id="IPR013806">
    <property type="entry name" value="Kringle-like"/>
</dbReference>
<reference evidence="10" key="1">
    <citation type="journal article" date="2012" name="Nature">
        <title>The oyster genome reveals stress adaptation and complexity of shell formation.</title>
        <authorList>
            <person name="Zhang G."/>
            <person name="Fang X."/>
            <person name="Guo X."/>
            <person name="Li L."/>
            <person name="Luo R."/>
            <person name="Xu F."/>
            <person name="Yang P."/>
            <person name="Zhang L."/>
            <person name="Wang X."/>
            <person name="Qi H."/>
            <person name="Xiong Z."/>
            <person name="Que H."/>
            <person name="Xie Y."/>
            <person name="Holland P.W."/>
            <person name="Paps J."/>
            <person name="Zhu Y."/>
            <person name="Wu F."/>
            <person name="Chen Y."/>
            <person name="Wang J."/>
            <person name="Peng C."/>
            <person name="Meng J."/>
            <person name="Yang L."/>
            <person name="Liu J."/>
            <person name="Wen B."/>
            <person name="Zhang N."/>
            <person name="Huang Z."/>
            <person name="Zhu Q."/>
            <person name="Feng Y."/>
            <person name="Mount A."/>
            <person name="Hedgecock D."/>
            <person name="Xu Z."/>
            <person name="Liu Y."/>
            <person name="Domazet-Loso T."/>
            <person name="Du Y."/>
            <person name="Sun X."/>
            <person name="Zhang S."/>
            <person name="Liu B."/>
            <person name="Cheng P."/>
            <person name="Jiang X."/>
            <person name="Li J."/>
            <person name="Fan D."/>
            <person name="Wang W."/>
            <person name="Fu W."/>
            <person name="Wang T."/>
            <person name="Wang B."/>
            <person name="Zhang J."/>
            <person name="Peng Z."/>
            <person name="Li Y."/>
            <person name="Li N."/>
            <person name="Wang J."/>
            <person name="Chen M."/>
            <person name="He Y."/>
            <person name="Tan F."/>
            <person name="Song X."/>
            <person name="Zheng Q."/>
            <person name="Huang R."/>
            <person name="Yang H."/>
            <person name="Du X."/>
            <person name="Chen L."/>
            <person name="Yang M."/>
            <person name="Gaffney P.M."/>
            <person name="Wang S."/>
            <person name="Luo L."/>
            <person name="She Z."/>
            <person name="Ming Y."/>
            <person name="Huang W."/>
            <person name="Zhang S."/>
            <person name="Huang B."/>
            <person name="Zhang Y."/>
            <person name="Qu T."/>
            <person name="Ni P."/>
            <person name="Miao G."/>
            <person name="Wang J."/>
            <person name="Wang Q."/>
            <person name="Steinberg C.E."/>
            <person name="Wang H."/>
            <person name="Li N."/>
            <person name="Qian L."/>
            <person name="Zhang G."/>
            <person name="Li Y."/>
            <person name="Yang H."/>
            <person name="Liu X."/>
            <person name="Wang J."/>
            <person name="Yin Y."/>
            <person name="Wang J."/>
        </authorList>
    </citation>
    <scope>NUCLEOTIDE SEQUENCE [LARGE SCALE GENOMIC DNA]</scope>
    <source>
        <strain evidence="10">05x7-T-G4-1.051#20</strain>
    </source>
</reference>
<organism evidence="10">
    <name type="scientific">Magallana gigas</name>
    <name type="common">Pacific oyster</name>
    <name type="synonym">Crassostrea gigas</name>
    <dbReference type="NCBI Taxonomy" id="29159"/>
    <lineage>
        <taxon>Eukaryota</taxon>
        <taxon>Metazoa</taxon>
        <taxon>Spiralia</taxon>
        <taxon>Lophotrochozoa</taxon>
        <taxon>Mollusca</taxon>
        <taxon>Bivalvia</taxon>
        <taxon>Autobranchia</taxon>
        <taxon>Pteriomorphia</taxon>
        <taxon>Ostreida</taxon>
        <taxon>Ostreoidea</taxon>
        <taxon>Ostreidae</taxon>
        <taxon>Magallana</taxon>
    </lineage>
</organism>
<dbReference type="FunFam" id="2.10.25.10:FF:000012">
    <property type="entry name" value="Delta-like protein"/>
    <property type="match status" value="1"/>
</dbReference>
<dbReference type="InterPro" id="IPR000859">
    <property type="entry name" value="CUB_dom"/>
</dbReference>
<evidence type="ECO:0000256" key="4">
    <source>
        <dbReference type="ARBA" id="ARBA00022737"/>
    </source>
</evidence>
<dbReference type="AlphaFoldDB" id="K1Q971"/>
<dbReference type="HOGENOM" id="CLU_370988_0_0_1"/>
<dbReference type="SMART" id="SM00130">
    <property type="entry name" value="KR"/>
    <property type="match status" value="1"/>
</dbReference>
<dbReference type="PANTHER" id="PTHR24261:SF7">
    <property type="entry name" value="KRINGLE DOMAIN-CONTAINING PROTEIN"/>
    <property type="match status" value="1"/>
</dbReference>
<evidence type="ECO:0000256" key="7">
    <source>
        <dbReference type="PROSITE-ProRule" id="PRU00076"/>
    </source>
</evidence>
<dbReference type="Pfam" id="PF00008">
    <property type="entry name" value="EGF"/>
    <property type="match status" value="1"/>
</dbReference>
<dbReference type="CDD" id="cd00054">
    <property type="entry name" value="EGF_CA"/>
    <property type="match status" value="2"/>
</dbReference>
<dbReference type="PROSITE" id="PS01186">
    <property type="entry name" value="EGF_2"/>
    <property type="match status" value="1"/>
</dbReference>
<dbReference type="InterPro" id="IPR001627">
    <property type="entry name" value="Semap_dom"/>
</dbReference>
<evidence type="ECO:0000256" key="6">
    <source>
        <dbReference type="ARBA" id="ARBA00023180"/>
    </source>
</evidence>
<dbReference type="PROSITE" id="PS50026">
    <property type="entry name" value="EGF_3"/>
    <property type="match status" value="1"/>
</dbReference>
<dbReference type="Gene3D" id="2.40.20.10">
    <property type="entry name" value="Plasminogen Kringle 4"/>
    <property type="match status" value="1"/>
</dbReference>
<dbReference type="InterPro" id="IPR036352">
    <property type="entry name" value="Semap_dom_sf"/>
</dbReference>
<gene>
    <name evidence="10" type="ORF">CGI_10012664</name>
</gene>
<comment type="caution">
    <text evidence="9">Lacks conserved residue(s) required for the propagation of feature annotation.</text>
</comment>
<dbReference type="PROSITE" id="PS01180">
    <property type="entry name" value="CUB"/>
    <property type="match status" value="1"/>
</dbReference>
<protein>
    <submittedName>
        <fullName evidence="10">Plasminogen</fullName>
    </submittedName>
</protein>
<dbReference type="EMBL" id="JH815963">
    <property type="protein sequence ID" value="EKC30493.1"/>
    <property type="molecule type" value="Genomic_DNA"/>
</dbReference>
<dbReference type="PROSITE" id="PS51004">
    <property type="entry name" value="SEMA"/>
    <property type="match status" value="1"/>
</dbReference>
<dbReference type="PANTHER" id="PTHR24261">
    <property type="entry name" value="PLASMINOGEN-RELATED"/>
    <property type="match status" value="1"/>
</dbReference>
<keyword evidence="6" id="KW-0325">Glycoprotein</keyword>
<keyword evidence="5 7" id="KW-1015">Disulfide bond</keyword>
<keyword evidence="1 7" id="KW-0245">EGF-like domain</keyword>
<dbReference type="InterPro" id="IPR035914">
    <property type="entry name" value="Sperma_CUB_dom_sf"/>
</dbReference>
<dbReference type="InterPro" id="IPR000742">
    <property type="entry name" value="EGF"/>
</dbReference>
<keyword evidence="3" id="KW-0732">Signal</keyword>
<dbReference type="Gene3D" id="2.10.25.10">
    <property type="entry name" value="Laminin"/>
    <property type="match status" value="1"/>
</dbReference>
<keyword evidence="4" id="KW-0677">Repeat</keyword>
<evidence type="ECO:0000256" key="8">
    <source>
        <dbReference type="PROSITE-ProRule" id="PRU00121"/>
    </source>
</evidence>
<dbReference type="SMART" id="SM00181">
    <property type="entry name" value="EGF"/>
    <property type="match status" value="2"/>
</dbReference>
<dbReference type="Gene3D" id="2.60.120.290">
    <property type="entry name" value="Spermadhesin, CUB domain"/>
    <property type="match status" value="1"/>
</dbReference>
<dbReference type="SMART" id="SM00630">
    <property type="entry name" value="Sema"/>
    <property type="match status" value="1"/>
</dbReference>
<dbReference type="PROSITE" id="PS00022">
    <property type="entry name" value="EGF_1"/>
    <property type="match status" value="1"/>
</dbReference>
<dbReference type="InterPro" id="IPR015943">
    <property type="entry name" value="WD40/YVTN_repeat-like_dom_sf"/>
</dbReference>
<dbReference type="InterPro" id="IPR000001">
    <property type="entry name" value="Kringle"/>
</dbReference>
<dbReference type="CDD" id="cd00041">
    <property type="entry name" value="CUB"/>
    <property type="match status" value="1"/>
</dbReference>
<dbReference type="SMART" id="SM00042">
    <property type="entry name" value="CUB"/>
    <property type="match status" value="1"/>
</dbReference>
<dbReference type="SUPFAM" id="SSF49854">
    <property type="entry name" value="Spermadhesin, CUB domain"/>
    <property type="match status" value="1"/>
</dbReference>
<dbReference type="Pfam" id="PF00051">
    <property type="entry name" value="Kringle"/>
    <property type="match status" value="1"/>
</dbReference>
<accession>K1Q971</accession>
<dbReference type="SUPFAM" id="SSF101912">
    <property type="entry name" value="Sema domain"/>
    <property type="match status" value="1"/>
</dbReference>
<name>K1Q971_MAGGI</name>
<dbReference type="SUPFAM" id="SSF57440">
    <property type="entry name" value="Kringle-like"/>
    <property type="match status" value="1"/>
</dbReference>
<dbReference type="GO" id="GO:0005102">
    <property type="term" value="F:signaling receptor binding"/>
    <property type="evidence" value="ECO:0007669"/>
    <property type="project" value="TreeGrafter"/>
</dbReference>
<sequence>MITQAHPEAHCKDPPECINGGFINHDCVCYCPRGYTGKTCETVITDNDCGGMVDVPPGKDVFVISPGYPASYPLGKICRWGVKAPDGWFIRMTVEDLHLPANFFNRCYSWLEIQYNLPGQTGIIRCGDMNGNQWTGSKDSPNFMTLTFNSMYVGYNLRKRGFRLRFNAIERNVSCRLNPCLNGGACKENGKSFTCTCPSAYAGTRCENEVTPPNECLTTAGGANYFGHVNTTVSGRTCMRWDSQSPHGHSFGIVKDQGNYCRNPYKDEAKGPWCYTTDPNKRWEFCNIPCMGFLSRHSEAGVLFAFRYSVVGKGQTGGQLETQFENPLGNFPLLNFEFDHQTRNVFVSARNVLYRFSIDGTKLIQKMARITGPEVNCLQLPSEELKKYCGDDYNTVMVVTPDSLITCGTLRGGLCMRRHKEFLNLTSTNSFLRLVSSDQASAVGIFLNISDRSSSEKFENILLFAKQSTYLPLSSRMLGSTAILSVLPDLSPKHIGFSKFGKHFDMILVAPWSVVMDYRVVIENENFVFILVNQNSQSKLVKICKSIDSEDPKKAYEDIPISCNSGKTNLTHVKHGMFITISGKRYLISLFSSSKPTLSAMCVFEENEIYQAFLKSRKHRYMCPKKDIRLEEMIFKDDRLPICISVNLSVSKFYDTFHKGDYCNDVPNHIPHFGIIVGLLPLQGNAVYSTKSHLVTVVGSSTINDLINIYIGTETGYIIQGTEEILATEFRRHTSPGYNEFYFKKLSRAT</sequence>
<evidence type="ECO:0000256" key="2">
    <source>
        <dbReference type="ARBA" id="ARBA00022572"/>
    </source>
</evidence>
<evidence type="ECO:0000256" key="3">
    <source>
        <dbReference type="ARBA" id="ARBA00022729"/>
    </source>
</evidence>
<dbReference type="GO" id="GO:0005615">
    <property type="term" value="C:extracellular space"/>
    <property type="evidence" value="ECO:0007669"/>
    <property type="project" value="TreeGrafter"/>
</dbReference>
<evidence type="ECO:0000256" key="9">
    <source>
        <dbReference type="PROSITE-ProRule" id="PRU00352"/>
    </source>
</evidence>
<evidence type="ECO:0000313" key="10">
    <source>
        <dbReference type="EMBL" id="EKC30493.1"/>
    </source>
</evidence>
<evidence type="ECO:0000256" key="1">
    <source>
        <dbReference type="ARBA" id="ARBA00022536"/>
    </source>
</evidence>
<proteinExistence type="predicted"/>
<dbReference type="Pfam" id="PF00431">
    <property type="entry name" value="CUB"/>
    <property type="match status" value="1"/>
</dbReference>
<dbReference type="GO" id="GO:0004175">
    <property type="term" value="F:endopeptidase activity"/>
    <property type="evidence" value="ECO:0007669"/>
    <property type="project" value="TreeGrafter"/>
</dbReference>
<dbReference type="InterPro" id="IPR038178">
    <property type="entry name" value="Kringle_sf"/>
</dbReference>
<feature type="disulfide bond" evidence="7">
    <location>
        <begin position="197"/>
        <end position="206"/>
    </location>
</feature>
<dbReference type="Gene3D" id="2.130.10.10">
    <property type="entry name" value="YVTN repeat-like/Quinoprotein amine dehydrogenase"/>
    <property type="match status" value="1"/>
</dbReference>
<keyword evidence="2 8" id="KW-0420">Kringle</keyword>